<evidence type="ECO:0000256" key="1">
    <source>
        <dbReference type="SAM" id="MobiDB-lite"/>
    </source>
</evidence>
<keyword evidence="2" id="KW-0472">Membrane</keyword>
<dbReference type="PANTHER" id="PTHR44809">
    <property type="match status" value="1"/>
</dbReference>
<name>A0A1T4NHJ3_9ACTN</name>
<dbReference type="OrthoDB" id="4532668at2"/>
<evidence type="ECO:0000313" key="3">
    <source>
        <dbReference type="EMBL" id="SJZ78593.1"/>
    </source>
</evidence>
<feature type="region of interest" description="Disordered" evidence="1">
    <location>
        <begin position="56"/>
        <end position="82"/>
    </location>
</feature>
<evidence type="ECO:0008006" key="5">
    <source>
        <dbReference type="Google" id="ProtNLM"/>
    </source>
</evidence>
<accession>A0A1T4NHJ3</accession>
<reference evidence="3 4" key="1">
    <citation type="submission" date="2017-02" db="EMBL/GenBank/DDBJ databases">
        <authorList>
            <person name="Peterson S.W."/>
        </authorList>
    </citation>
    <scope>NUCLEOTIDE SEQUENCE [LARGE SCALE GENOMIC DNA]</scope>
    <source>
        <strain evidence="3 4">DSM 45154</strain>
    </source>
</reference>
<dbReference type="InterPro" id="IPR019734">
    <property type="entry name" value="TPR_rpt"/>
</dbReference>
<dbReference type="SMART" id="SM00028">
    <property type="entry name" value="TPR"/>
    <property type="match status" value="5"/>
</dbReference>
<feature type="region of interest" description="Disordered" evidence="1">
    <location>
        <begin position="101"/>
        <end position="122"/>
    </location>
</feature>
<keyword evidence="4" id="KW-1185">Reference proteome</keyword>
<gene>
    <name evidence="3" type="ORF">SAMN02745673_01447</name>
</gene>
<evidence type="ECO:0000256" key="2">
    <source>
        <dbReference type="SAM" id="Phobius"/>
    </source>
</evidence>
<feature type="compositionally biased region" description="Polar residues" evidence="1">
    <location>
        <begin position="67"/>
        <end position="82"/>
    </location>
</feature>
<keyword evidence="2" id="KW-1133">Transmembrane helix</keyword>
<dbReference type="InterPro" id="IPR011990">
    <property type="entry name" value="TPR-like_helical_dom_sf"/>
</dbReference>
<dbReference type="RefSeq" id="WP_078760828.1">
    <property type="nucleotide sequence ID" value="NZ_FUWS01000003.1"/>
</dbReference>
<keyword evidence="2" id="KW-0812">Transmembrane</keyword>
<dbReference type="AlphaFoldDB" id="A0A1T4NHJ3"/>
<feature type="compositionally biased region" description="Basic and acidic residues" evidence="1">
    <location>
        <begin position="777"/>
        <end position="787"/>
    </location>
</feature>
<organism evidence="3 4">
    <name type="scientific">Marinactinospora thermotolerans DSM 45154</name>
    <dbReference type="NCBI Taxonomy" id="1122192"/>
    <lineage>
        <taxon>Bacteria</taxon>
        <taxon>Bacillati</taxon>
        <taxon>Actinomycetota</taxon>
        <taxon>Actinomycetes</taxon>
        <taxon>Streptosporangiales</taxon>
        <taxon>Nocardiopsidaceae</taxon>
        <taxon>Marinactinospora</taxon>
    </lineage>
</organism>
<proteinExistence type="predicted"/>
<dbReference type="InterPro" id="IPR052943">
    <property type="entry name" value="TMTC_O-mannosyl-trnsfr"/>
</dbReference>
<dbReference type="EMBL" id="FUWS01000003">
    <property type="protein sequence ID" value="SJZ78593.1"/>
    <property type="molecule type" value="Genomic_DNA"/>
</dbReference>
<protein>
    <recommendedName>
        <fullName evidence="5">TPR repeat</fullName>
    </recommendedName>
</protein>
<feature type="region of interest" description="Disordered" evidence="1">
    <location>
        <begin position="777"/>
        <end position="798"/>
    </location>
</feature>
<feature type="transmembrane region" description="Helical" evidence="2">
    <location>
        <begin position="30"/>
        <end position="52"/>
    </location>
</feature>
<dbReference type="Proteomes" id="UP000190637">
    <property type="component" value="Unassembled WGS sequence"/>
</dbReference>
<dbReference type="InterPro" id="IPR006597">
    <property type="entry name" value="Sel1-like"/>
</dbReference>
<dbReference type="PANTHER" id="PTHR44809:SF1">
    <property type="entry name" value="PROTEIN O-MANNOSYL-TRANSFERASE TMTC1"/>
    <property type="match status" value="1"/>
</dbReference>
<dbReference type="SUPFAM" id="SSF81901">
    <property type="entry name" value="HCP-like"/>
    <property type="match status" value="2"/>
</dbReference>
<sequence length="798" mass="86621">MRWVWVGGSAAVACIGLAVALFLSDLETLSWIAGAGSFVIAVPSLVLALLLARPRSRPDPDRPAARTTANRIGSNSGASQQAETVNAALSEVGRHGDTYSAETINIIRPPADPPGPALREGAADWAGMSTPMVEADPRALGVHPARRGDDGGDLPPYVARDVDAELEGLLLRAGERGGAVVVEGDSTAGKTRALLHVLRRTLPHRRLYAPVPGDDLRELAAHLASSPPREGAVVWLDDMNRFLGQGRRSLSERVLGEFLRCGAVVAATLRAEYADAYRTTASDGGGYRLEGRGRRENDAALLRRFIRVGLERVWSDAETERAAETGDGRLVEAAAHHGTHGIAEYLAAGPELLRAWRDARRSTARGGHPRGYAVVAAAVDLDRTGLLTAPTPSLLERTHQIYMAGLAALRPEPFEQALEWACRPGDLGASGLLVPADDAGERWWPFDYLVEATASPVPLSVWAAALDHAAADDERLAIADNADDAGHRDLAATVCEPLARTGHPRALFLMGYWAHDRGDLAEAEEWYRRAADSGDPHALLTLGSLLEHQDRRVEAEEVYLRAVEAGDLHAPGFLGQLLADQERFAEAEEWYQRAADSGDPIAPYALGRMLQDLRRLAEAEAWYRRAIDAGDTDAPTALAHLLAEQGRHSEAEEWYRRAIDAGDTRHLISLGNLFADQGRFDDAEEWYLRAIDSGDKYAESNLNLLFVRHGRFDKAEERCRRAIDAGDTGALSTLAHLLAEQGRHSEAEEWYRRAIDAGDAFASYGLERLLAEQGRRSEAEQAYRHAADTAQEGEDGGS</sequence>
<evidence type="ECO:0000313" key="4">
    <source>
        <dbReference type="Proteomes" id="UP000190637"/>
    </source>
</evidence>
<dbReference type="Gene3D" id="1.25.40.10">
    <property type="entry name" value="Tetratricopeptide repeat domain"/>
    <property type="match status" value="2"/>
</dbReference>
<dbReference type="STRING" id="1122192.SAMN02745673_01447"/>
<dbReference type="SMART" id="SM00671">
    <property type="entry name" value="SEL1"/>
    <property type="match status" value="6"/>
</dbReference>
<dbReference type="Pfam" id="PF13432">
    <property type="entry name" value="TPR_16"/>
    <property type="match status" value="4"/>
</dbReference>